<feature type="compositionally biased region" description="Basic and acidic residues" evidence="5">
    <location>
        <begin position="186"/>
        <end position="200"/>
    </location>
</feature>
<feature type="region of interest" description="Disordered" evidence="5">
    <location>
        <begin position="186"/>
        <end position="209"/>
    </location>
</feature>
<dbReference type="PROSITE" id="PS50600">
    <property type="entry name" value="ULP_PROTEASE"/>
    <property type="match status" value="1"/>
</dbReference>
<dbReference type="InterPro" id="IPR038765">
    <property type="entry name" value="Papain-like_cys_pep_sf"/>
</dbReference>
<organism evidence="7 8">
    <name type="scientific">Salvia divinorum</name>
    <name type="common">Maria pastora</name>
    <name type="synonym">Diviner's sage</name>
    <dbReference type="NCBI Taxonomy" id="28513"/>
    <lineage>
        <taxon>Eukaryota</taxon>
        <taxon>Viridiplantae</taxon>
        <taxon>Streptophyta</taxon>
        <taxon>Embryophyta</taxon>
        <taxon>Tracheophyta</taxon>
        <taxon>Spermatophyta</taxon>
        <taxon>Magnoliopsida</taxon>
        <taxon>eudicotyledons</taxon>
        <taxon>Gunneridae</taxon>
        <taxon>Pentapetalae</taxon>
        <taxon>asterids</taxon>
        <taxon>lamiids</taxon>
        <taxon>Lamiales</taxon>
        <taxon>Lamiaceae</taxon>
        <taxon>Nepetoideae</taxon>
        <taxon>Mentheae</taxon>
        <taxon>Salviinae</taxon>
        <taxon>Salvia</taxon>
        <taxon>Salvia subgen. Calosphace</taxon>
    </lineage>
</organism>
<evidence type="ECO:0000256" key="3">
    <source>
        <dbReference type="ARBA" id="ARBA00022801"/>
    </source>
</evidence>
<dbReference type="Pfam" id="PF02902">
    <property type="entry name" value="Peptidase_C48"/>
    <property type="match status" value="1"/>
</dbReference>
<evidence type="ECO:0000256" key="1">
    <source>
        <dbReference type="ARBA" id="ARBA00005234"/>
    </source>
</evidence>
<dbReference type="EMBL" id="JBEAFC010000015">
    <property type="protein sequence ID" value="KAL1531195.1"/>
    <property type="molecule type" value="Genomic_DNA"/>
</dbReference>
<evidence type="ECO:0000313" key="7">
    <source>
        <dbReference type="EMBL" id="KAL1531195.1"/>
    </source>
</evidence>
<keyword evidence="4" id="KW-0788">Thiol protease</keyword>
<dbReference type="PANTHER" id="PTHR12606:SF141">
    <property type="entry name" value="GH15225P-RELATED"/>
    <property type="match status" value="1"/>
</dbReference>
<evidence type="ECO:0000256" key="2">
    <source>
        <dbReference type="ARBA" id="ARBA00022670"/>
    </source>
</evidence>
<dbReference type="PANTHER" id="PTHR12606">
    <property type="entry name" value="SENTRIN/SUMO-SPECIFIC PROTEASE"/>
    <property type="match status" value="1"/>
</dbReference>
<proteinExistence type="inferred from homology"/>
<dbReference type="Proteomes" id="UP001567538">
    <property type="component" value="Unassembled WGS sequence"/>
</dbReference>
<keyword evidence="3" id="KW-0378">Hydrolase</keyword>
<name>A0ABD1FH64_SALDI</name>
<evidence type="ECO:0000256" key="4">
    <source>
        <dbReference type="ARBA" id="ARBA00022807"/>
    </source>
</evidence>
<dbReference type="AlphaFoldDB" id="A0ABD1FH64"/>
<evidence type="ECO:0000313" key="8">
    <source>
        <dbReference type="Proteomes" id="UP001567538"/>
    </source>
</evidence>
<sequence length="488" mass="56976">MASADSAAKESSILFSQKLDMMLLKDIHRYRKSDGKTIKWKRFRKMSRLPENYTIKHVYENFQRLKKNYKRRRNLIQHNDDREALILELSESLWAAKSKTRVPLPLQNPQSFVLLSKLCGDISMPQLLRRHWDVIGEANAVKFEQQLTELQHKEFVLFHQNCALKERICAILLEIITGVKSTTISNDKEDNLDGDDKSNLEEGDVEMPDPDVQLVDKPANFTKPKRIKVEKDMIDLSTLPKELRIVYRYCNASHQDGHNIIMLLDEALFGHDRTLYVHLEDVEPFCLLQPISYMCICVYIWYLFKKMKITDKTNRFRFVDPANIGQTPSTKTDEKLINESIERRARELAGRLIGTLPNQTVLVPCNVGAHWILTVIDPHKQKIGILDPFYHSIDDVWKQVVDKALKMFNALKQPKEEETFSWSIIKVPKQCDAFQCGFYVMKYMREIVDFDAFEMIDSLQSLFNKESYSIAVINEVRTEWADCVQDYI</sequence>
<comment type="similarity">
    <text evidence="1">Belongs to the peptidase C48 family.</text>
</comment>
<evidence type="ECO:0000256" key="5">
    <source>
        <dbReference type="SAM" id="MobiDB-lite"/>
    </source>
</evidence>
<reference evidence="7 8" key="1">
    <citation type="submission" date="2024-06" db="EMBL/GenBank/DDBJ databases">
        <title>A chromosome level genome sequence of Diviner's sage (Salvia divinorum).</title>
        <authorList>
            <person name="Ford S.A."/>
            <person name="Ro D.-K."/>
            <person name="Ness R.W."/>
            <person name="Phillips M.A."/>
        </authorList>
    </citation>
    <scope>NUCLEOTIDE SEQUENCE [LARGE SCALE GENOMIC DNA]</scope>
    <source>
        <strain evidence="7">SAF-2024a</strain>
        <tissue evidence="7">Leaf</tissue>
    </source>
</reference>
<comment type="caution">
    <text evidence="7">The sequence shown here is derived from an EMBL/GenBank/DDBJ whole genome shotgun (WGS) entry which is preliminary data.</text>
</comment>
<dbReference type="Gene3D" id="3.40.395.10">
    <property type="entry name" value="Adenoviral Proteinase, Chain A"/>
    <property type="match status" value="1"/>
</dbReference>
<keyword evidence="8" id="KW-1185">Reference proteome</keyword>
<dbReference type="SUPFAM" id="SSF54001">
    <property type="entry name" value="Cysteine proteinases"/>
    <property type="match status" value="1"/>
</dbReference>
<feature type="domain" description="Ubiquitin-like protease family profile" evidence="6">
    <location>
        <begin position="275"/>
        <end position="447"/>
    </location>
</feature>
<dbReference type="GO" id="GO:0006508">
    <property type="term" value="P:proteolysis"/>
    <property type="evidence" value="ECO:0007669"/>
    <property type="project" value="UniProtKB-KW"/>
</dbReference>
<dbReference type="InterPro" id="IPR003653">
    <property type="entry name" value="Peptidase_C48_C"/>
</dbReference>
<gene>
    <name evidence="7" type="ORF">AAHA92_33902</name>
</gene>
<keyword evidence="2" id="KW-0645">Protease</keyword>
<accession>A0ABD1FH64</accession>
<protein>
    <recommendedName>
        <fullName evidence="6">Ubiquitin-like protease family profile domain-containing protein</fullName>
    </recommendedName>
</protein>
<dbReference type="GO" id="GO:0008234">
    <property type="term" value="F:cysteine-type peptidase activity"/>
    <property type="evidence" value="ECO:0007669"/>
    <property type="project" value="UniProtKB-KW"/>
</dbReference>
<evidence type="ECO:0000259" key="6">
    <source>
        <dbReference type="PROSITE" id="PS50600"/>
    </source>
</evidence>